<sequence length="187" mass="21523">MTKPVSRHQKFAVLLAALPAITGTLYFIVYHDFAPNPELYWPSVIVTAVLTGVVFAIFYSKFKSGSWVLAKRPESRKEKWVLWLLPLVFYLYALLHVYIVIPRIYTSLFGTEMVISEAIKARETEYGRYRTCDYQIKTENHQAFGLHLCISREQYNSMPDRGGIAILRIIKSPAGTLIESVSLPRRY</sequence>
<proteinExistence type="predicted"/>
<feature type="transmembrane region" description="Helical" evidence="1">
    <location>
        <begin position="12"/>
        <end position="33"/>
    </location>
</feature>
<name>A0A1I1TMD8_PSEOC</name>
<evidence type="ECO:0000313" key="2">
    <source>
        <dbReference type="EMBL" id="SFD59677.1"/>
    </source>
</evidence>
<dbReference type="AlphaFoldDB" id="A0A1I1TMD8"/>
<protein>
    <submittedName>
        <fullName evidence="2">Uncharacterized protein</fullName>
    </submittedName>
</protein>
<dbReference type="Proteomes" id="UP000243950">
    <property type="component" value="Unassembled WGS sequence"/>
</dbReference>
<keyword evidence="1" id="KW-0472">Membrane</keyword>
<keyword evidence="1" id="KW-1133">Transmembrane helix</keyword>
<organism evidence="2 3">
    <name type="scientific">Pseudomonas straminea</name>
    <dbReference type="NCBI Taxonomy" id="47882"/>
    <lineage>
        <taxon>Bacteria</taxon>
        <taxon>Pseudomonadati</taxon>
        <taxon>Pseudomonadota</taxon>
        <taxon>Gammaproteobacteria</taxon>
        <taxon>Pseudomonadales</taxon>
        <taxon>Pseudomonadaceae</taxon>
        <taxon>Phytopseudomonas</taxon>
    </lineage>
</organism>
<reference evidence="3" key="1">
    <citation type="submission" date="2016-10" db="EMBL/GenBank/DDBJ databases">
        <authorList>
            <person name="Varghese N."/>
            <person name="Submissions S."/>
        </authorList>
    </citation>
    <scope>NUCLEOTIDE SEQUENCE [LARGE SCALE GENOMIC DNA]</scope>
    <source>
        <strain evidence="3">JCM 2783</strain>
    </source>
</reference>
<keyword evidence="1" id="KW-0812">Transmembrane</keyword>
<feature type="transmembrane region" description="Helical" evidence="1">
    <location>
        <begin position="39"/>
        <end position="59"/>
    </location>
</feature>
<dbReference type="EMBL" id="FOMO01000002">
    <property type="protein sequence ID" value="SFD59677.1"/>
    <property type="molecule type" value="Genomic_DNA"/>
</dbReference>
<gene>
    <name evidence="2" type="ORF">SAMN05216372_102632</name>
</gene>
<keyword evidence="3" id="KW-1185">Reference proteome</keyword>
<accession>A0A1I1TMD8</accession>
<dbReference type="RefSeq" id="WP_143103568.1">
    <property type="nucleotide sequence ID" value="NZ_BSSG01000002.1"/>
</dbReference>
<evidence type="ECO:0000313" key="3">
    <source>
        <dbReference type="Proteomes" id="UP000243950"/>
    </source>
</evidence>
<evidence type="ECO:0000256" key="1">
    <source>
        <dbReference type="SAM" id="Phobius"/>
    </source>
</evidence>
<feature type="transmembrane region" description="Helical" evidence="1">
    <location>
        <begin position="80"/>
        <end position="101"/>
    </location>
</feature>